<dbReference type="Proteomes" id="UP000515971">
    <property type="component" value="Chromosome"/>
</dbReference>
<dbReference type="PANTHER" id="PTHR46825">
    <property type="entry name" value="D-ALANYL-D-ALANINE-CARBOXYPEPTIDASE/ENDOPEPTIDASE AMPH"/>
    <property type="match status" value="1"/>
</dbReference>
<name>A0A7G9SJ09_9SPHN</name>
<evidence type="ECO:0000313" key="3">
    <source>
        <dbReference type="Proteomes" id="UP000515971"/>
    </source>
</evidence>
<organism evidence="2 3">
    <name type="scientific">Sphingomonas lutea</name>
    <dbReference type="NCBI Taxonomy" id="1045317"/>
    <lineage>
        <taxon>Bacteria</taxon>
        <taxon>Pseudomonadati</taxon>
        <taxon>Pseudomonadota</taxon>
        <taxon>Alphaproteobacteria</taxon>
        <taxon>Sphingomonadales</taxon>
        <taxon>Sphingomonadaceae</taxon>
        <taxon>Sphingomonas</taxon>
    </lineage>
</organism>
<dbReference type="AlphaFoldDB" id="A0A7G9SJ09"/>
<dbReference type="InterPro" id="IPR050491">
    <property type="entry name" value="AmpC-like"/>
</dbReference>
<dbReference type="RefSeq" id="WP_187538769.1">
    <property type="nucleotide sequence ID" value="NZ_BAABJT010000001.1"/>
</dbReference>
<proteinExistence type="predicted"/>
<dbReference type="KEGG" id="slut:H9L13_02580"/>
<feature type="domain" description="Beta-lactamase-related" evidence="1">
    <location>
        <begin position="3"/>
        <end position="306"/>
    </location>
</feature>
<protein>
    <submittedName>
        <fullName evidence="2">Beta-lactamase family protein</fullName>
    </submittedName>
</protein>
<reference evidence="2 3" key="1">
    <citation type="submission" date="2020-08" db="EMBL/GenBank/DDBJ databases">
        <title>Genome sequence of Sphingomonas lutea KCTC 23642T.</title>
        <authorList>
            <person name="Hyun D.-W."/>
            <person name="Bae J.-W."/>
        </authorList>
    </citation>
    <scope>NUCLEOTIDE SEQUENCE [LARGE SCALE GENOMIC DNA]</scope>
    <source>
        <strain evidence="2 3">KCTC 23642</strain>
    </source>
</reference>
<dbReference type="InterPro" id="IPR001466">
    <property type="entry name" value="Beta-lactam-related"/>
</dbReference>
<evidence type="ECO:0000259" key="1">
    <source>
        <dbReference type="Pfam" id="PF00144"/>
    </source>
</evidence>
<dbReference type="Gene3D" id="3.40.710.10">
    <property type="entry name" value="DD-peptidase/beta-lactamase superfamily"/>
    <property type="match status" value="1"/>
</dbReference>
<keyword evidence="3" id="KW-1185">Reference proteome</keyword>
<evidence type="ECO:0000313" key="2">
    <source>
        <dbReference type="EMBL" id="QNN67834.1"/>
    </source>
</evidence>
<accession>A0A7G9SJ09</accession>
<dbReference type="Pfam" id="PF00144">
    <property type="entry name" value="Beta-lactamase"/>
    <property type="match status" value="1"/>
</dbReference>
<sequence>MDAYLAPLLRTNNFSGVVAVAKQGRVTFVKGYGLADAEQRVPNSPGTVFHIASLSKPFTSMAILLLAERGRLDLDQPLSKLLPDYPGGDRLTIHQLLSHRSGIPNINDFDAYQEMQLRPQTTASLVAQFKDKPLEFSPGERYAYSNSNFNLLAHIIERVTGQTYGAFIAQEILRPIALQHTGHRGDMAMIVPALADGYAPQGTMGIERAAYLDWTAKTGNGSLYSTAADLIRFVCAAHGDALLSPESRTRMFAKHSENAGYGWFLTQANGRELHHVNGRSPGWAAQLDHYPKEDVTIVVLSNLYSSVTTPIARAIGAMHFGLVPEAMPALRAEPLSAGETARLVGTYRFGADYYVPNSTITITARGGRIQAEYPSGYTPSPYVPVSPTSFIVRPFWSKAEFTIGSDGNAATLTIDGFRGVREE</sequence>
<dbReference type="EMBL" id="CP060718">
    <property type="protein sequence ID" value="QNN67834.1"/>
    <property type="molecule type" value="Genomic_DNA"/>
</dbReference>
<dbReference type="PANTHER" id="PTHR46825:SF9">
    <property type="entry name" value="BETA-LACTAMASE-RELATED DOMAIN-CONTAINING PROTEIN"/>
    <property type="match status" value="1"/>
</dbReference>
<dbReference type="InterPro" id="IPR012338">
    <property type="entry name" value="Beta-lactam/transpept-like"/>
</dbReference>
<dbReference type="SUPFAM" id="SSF56601">
    <property type="entry name" value="beta-lactamase/transpeptidase-like"/>
    <property type="match status" value="1"/>
</dbReference>
<gene>
    <name evidence="2" type="ORF">H9L13_02580</name>
</gene>